<dbReference type="GO" id="GO:0005789">
    <property type="term" value="C:endoplasmic reticulum membrane"/>
    <property type="evidence" value="ECO:0007669"/>
    <property type="project" value="UniProtKB-SubCell"/>
</dbReference>
<protein>
    <recommendedName>
        <fullName evidence="4">Protein ROT1</fullName>
    </recommendedName>
    <alternativeName>
        <fullName evidence="3">Protein rot1</fullName>
    </alternativeName>
</protein>
<evidence type="ECO:0000256" key="5">
    <source>
        <dbReference type="ARBA" id="ARBA00022692"/>
    </source>
</evidence>
<comment type="subcellular location">
    <subcellularLocation>
        <location evidence="1">Endoplasmic reticulum membrane</location>
        <topology evidence="1">Single-pass type I membrane protein</topology>
    </subcellularLocation>
</comment>
<keyword evidence="9" id="KW-0472">Membrane</keyword>
<dbReference type="AlphaFoldDB" id="A0A5C3LGI9"/>
<dbReference type="GO" id="GO:0051082">
    <property type="term" value="F:unfolded protein binding"/>
    <property type="evidence" value="ECO:0007669"/>
    <property type="project" value="TreeGrafter"/>
</dbReference>
<evidence type="ECO:0000256" key="3">
    <source>
        <dbReference type="ARBA" id="ARBA00016195"/>
    </source>
</evidence>
<keyword evidence="12" id="KW-1185">Reference proteome</keyword>
<dbReference type="EMBL" id="ML210162">
    <property type="protein sequence ID" value="TFK27641.1"/>
    <property type="molecule type" value="Genomic_DNA"/>
</dbReference>
<accession>A0A5C3LGI9</accession>
<dbReference type="OrthoDB" id="5327821at2759"/>
<dbReference type="PANTHER" id="PTHR28090">
    <property type="entry name" value="PROTEIN ROT1"/>
    <property type="match status" value="1"/>
</dbReference>
<evidence type="ECO:0000313" key="11">
    <source>
        <dbReference type="EMBL" id="TFK27641.1"/>
    </source>
</evidence>
<dbReference type="InterPro" id="IPR019623">
    <property type="entry name" value="Rot1"/>
</dbReference>
<evidence type="ECO:0000256" key="1">
    <source>
        <dbReference type="ARBA" id="ARBA00004115"/>
    </source>
</evidence>
<keyword evidence="7" id="KW-0256">Endoplasmic reticulum</keyword>
<evidence type="ECO:0000256" key="8">
    <source>
        <dbReference type="ARBA" id="ARBA00022989"/>
    </source>
</evidence>
<dbReference type="Pfam" id="PF10681">
    <property type="entry name" value="Rot1"/>
    <property type="match status" value="1"/>
</dbReference>
<evidence type="ECO:0000256" key="7">
    <source>
        <dbReference type="ARBA" id="ARBA00022824"/>
    </source>
</evidence>
<keyword evidence="5" id="KW-0812">Transmembrane</keyword>
<evidence type="ECO:0000256" key="9">
    <source>
        <dbReference type="ARBA" id="ARBA00023136"/>
    </source>
</evidence>
<dbReference type="Proteomes" id="UP000307440">
    <property type="component" value="Unassembled WGS sequence"/>
</dbReference>
<proteinExistence type="inferred from homology"/>
<keyword evidence="8" id="KW-1133">Transmembrane helix</keyword>
<sequence length="249" mass="27652">MILTPLAAVVLASLARFTTAQDTDPLPDIDFNNAHNATVIYGTWSTGSTAVRTGPAFVDPATLLFNYPPNTGESYSFTEDGYYEIARYRFNSNATDPRCIQGVMVWVHGEYTLNSNGTITMDPFPDGFQQVQDPCAAESNFIETYNFRETFVQWRIFNDRSDGYKLHLFRFDGSPVAPQFLVSETPTMHPTRPLRNETWIRVDGNQRRSLPEDEILETRSAASPTRSFQAGGVAAAAGALVLALSSFLL</sequence>
<organism evidence="11 12">
    <name type="scientific">Coprinopsis marcescibilis</name>
    <name type="common">Agaric fungus</name>
    <name type="synonym">Psathyrella marcescibilis</name>
    <dbReference type="NCBI Taxonomy" id="230819"/>
    <lineage>
        <taxon>Eukaryota</taxon>
        <taxon>Fungi</taxon>
        <taxon>Dikarya</taxon>
        <taxon>Basidiomycota</taxon>
        <taxon>Agaricomycotina</taxon>
        <taxon>Agaricomycetes</taxon>
        <taxon>Agaricomycetidae</taxon>
        <taxon>Agaricales</taxon>
        <taxon>Agaricineae</taxon>
        <taxon>Psathyrellaceae</taxon>
        <taxon>Coprinopsis</taxon>
    </lineage>
</organism>
<feature type="chain" id="PRO_5022738500" description="Protein ROT1" evidence="10">
    <location>
        <begin position="21"/>
        <end position="249"/>
    </location>
</feature>
<dbReference type="GO" id="GO:0006458">
    <property type="term" value="P:'de novo' protein folding"/>
    <property type="evidence" value="ECO:0007669"/>
    <property type="project" value="InterPro"/>
</dbReference>
<evidence type="ECO:0000256" key="6">
    <source>
        <dbReference type="ARBA" id="ARBA00022729"/>
    </source>
</evidence>
<feature type="signal peptide" evidence="10">
    <location>
        <begin position="1"/>
        <end position="20"/>
    </location>
</feature>
<gene>
    <name evidence="11" type="ORF">FA15DRAFT_145474</name>
</gene>
<dbReference type="STRING" id="230819.A0A5C3LGI9"/>
<evidence type="ECO:0000256" key="4">
    <source>
        <dbReference type="ARBA" id="ARBA00017291"/>
    </source>
</evidence>
<dbReference type="PANTHER" id="PTHR28090:SF1">
    <property type="entry name" value="PROTEIN ROT1"/>
    <property type="match status" value="1"/>
</dbReference>
<name>A0A5C3LGI9_COPMA</name>
<comment type="similarity">
    <text evidence="2">Belongs to the ROT1 family.</text>
</comment>
<keyword evidence="6 10" id="KW-0732">Signal</keyword>
<evidence type="ECO:0000313" key="12">
    <source>
        <dbReference type="Proteomes" id="UP000307440"/>
    </source>
</evidence>
<evidence type="ECO:0000256" key="2">
    <source>
        <dbReference type="ARBA" id="ARBA00007149"/>
    </source>
</evidence>
<evidence type="ECO:0000256" key="10">
    <source>
        <dbReference type="SAM" id="SignalP"/>
    </source>
</evidence>
<reference evidence="11 12" key="1">
    <citation type="journal article" date="2019" name="Nat. Ecol. Evol.">
        <title>Megaphylogeny resolves global patterns of mushroom evolution.</title>
        <authorList>
            <person name="Varga T."/>
            <person name="Krizsan K."/>
            <person name="Foldi C."/>
            <person name="Dima B."/>
            <person name="Sanchez-Garcia M."/>
            <person name="Sanchez-Ramirez S."/>
            <person name="Szollosi G.J."/>
            <person name="Szarkandi J.G."/>
            <person name="Papp V."/>
            <person name="Albert L."/>
            <person name="Andreopoulos W."/>
            <person name="Angelini C."/>
            <person name="Antonin V."/>
            <person name="Barry K.W."/>
            <person name="Bougher N.L."/>
            <person name="Buchanan P."/>
            <person name="Buyck B."/>
            <person name="Bense V."/>
            <person name="Catcheside P."/>
            <person name="Chovatia M."/>
            <person name="Cooper J."/>
            <person name="Damon W."/>
            <person name="Desjardin D."/>
            <person name="Finy P."/>
            <person name="Geml J."/>
            <person name="Haridas S."/>
            <person name="Hughes K."/>
            <person name="Justo A."/>
            <person name="Karasinski D."/>
            <person name="Kautmanova I."/>
            <person name="Kiss B."/>
            <person name="Kocsube S."/>
            <person name="Kotiranta H."/>
            <person name="LaButti K.M."/>
            <person name="Lechner B.E."/>
            <person name="Liimatainen K."/>
            <person name="Lipzen A."/>
            <person name="Lukacs Z."/>
            <person name="Mihaltcheva S."/>
            <person name="Morgado L.N."/>
            <person name="Niskanen T."/>
            <person name="Noordeloos M.E."/>
            <person name="Ohm R.A."/>
            <person name="Ortiz-Santana B."/>
            <person name="Ovrebo C."/>
            <person name="Racz N."/>
            <person name="Riley R."/>
            <person name="Savchenko A."/>
            <person name="Shiryaev A."/>
            <person name="Soop K."/>
            <person name="Spirin V."/>
            <person name="Szebenyi C."/>
            <person name="Tomsovsky M."/>
            <person name="Tulloss R.E."/>
            <person name="Uehling J."/>
            <person name="Grigoriev I.V."/>
            <person name="Vagvolgyi C."/>
            <person name="Papp T."/>
            <person name="Martin F.M."/>
            <person name="Miettinen O."/>
            <person name="Hibbett D.S."/>
            <person name="Nagy L.G."/>
        </authorList>
    </citation>
    <scope>NUCLEOTIDE SEQUENCE [LARGE SCALE GENOMIC DNA]</scope>
    <source>
        <strain evidence="11 12">CBS 121175</strain>
    </source>
</reference>